<sequence>MHLSNRCGKIVLWVSVVPSHCNPIEVLLMKARIGLAVKKCNDMHLSNRCGKNGLWVLIVPMKPTPKTFFQVRSTPTTLGSLEVLQSFHMPKTLNRQHQNQGLHSCWYSRTDSF</sequence>
<dbReference type="Proteomes" id="UP000228934">
    <property type="component" value="Unassembled WGS sequence"/>
</dbReference>
<accession>A0A2G9RWQ4</accession>
<protein>
    <submittedName>
        <fullName evidence="1">Uncharacterized protein</fullName>
    </submittedName>
</protein>
<proteinExistence type="predicted"/>
<dbReference type="EMBL" id="KV932751">
    <property type="protein sequence ID" value="PIO32327.1"/>
    <property type="molecule type" value="Genomic_DNA"/>
</dbReference>
<reference evidence="2" key="1">
    <citation type="journal article" date="2017" name="Nat. Commun.">
        <title>The North American bullfrog draft genome provides insight into hormonal regulation of long noncoding RNA.</title>
        <authorList>
            <person name="Hammond S.A."/>
            <person name="Warren R.L."/>
            <person name="Vandervalk B.P."/>
            <person name="Kucuk E."/>
            <person name="Khan H."/>
            <person name="Gibb E.A."/>
            <person name="Pandoh P."/>
            <person name="Kirk H."/>
            <person name="Zhao Y."/>
            <person name="Jones M."/>
            <person name="Mungall A.J."/>
            <person name="Coope R."/>
            <person name="Pleasance S."/>
            <person name="Moore R.A."/>
            <person name="Holt R.A."/>
            <person name="Round J.M."/>
            <person name="Ohora S."/>
            <person name="Walle B.V."/>
            <person name="Veldhoen N."/>
            <person name="Helbing C.C."/>
            <person name="Birol I."/>
        </authorList>
    </citation>
    <scope>NUCLEOTIDE SEQUENCE [LARGE SCALE GENOMIC DNA]</scope>
</reference>
<dbReference type="AlphaFoldDB" id="A0A2G9RWQ4"/>
<gene>
    <name evidence="1" type="ORF">AB205_0015690</name>
</gene>
<organism evidence="1 2">
    <name type="scientific">Aquarana catesbeiana</name>
    <name type="common">American bullfrog</name>
    <name type="synonym">Rana catesbeiana</name>
    <dbReference type="NCBI Taxonomy" id="8400"/>
    <lineage>
        <taxon>Eukaryota</taxon>
        <taxon>Metazoa</taxon>
        <taxon>Chordata</taxon>
        <taxon>Craniata</taxon>
        <taxon>Vertebrata</taxon>
        <taxon>Euteleostomi</taxon>
        <taxon>Amphibia</taxon>
        <taxon>Batrachia</taxon>
        <taxon>Anura</taxon>
        <taxon>Neobatrachia</taxon>
        <taxon>Ranoidea</taxon>
        <taxon>Ranidae</taxon>
        <taxon>Aquarana</taxon>
    </lineage>
</organism>
<name>A0A2G9RWQ4_AQUCT</name>
<evidence type="ECO:0000313" key="1">
    <source>
        <dbReference type="EMBL" id="PIO32327.1"/>
    </source>
</evidence>
<keyword evidence="2" id="KW-1185">Reference proteome</keyword>
<evidence type="ECO:0000313" key="2">
    <source>
        <dbReference type="Proteomes" id="UP000228934"/>
    </source>
</evidence>